<gene>
    <name evidence="2" type="ORF">CWI75_15255</name>
</gene>
<evidence type="ECO:0000313" key="3">
    <source>
        <dbReference type="Proteomes" id="UP000234845"/>
    </source>
</evidence>
<dbReference type="EMBL" id="PKLZ01000012">
    <property type="protein sequence ID" value="PLW81584.1"/>
    <property type="molecule type" value="Genomic_DNA"/>
</dbReference>
<name>A0A2N5XZL2_9GAMM</name>
<dbReference type="AlphaFoldDB" id="A0A2N5XZL2"/>
<comment type="caution">
    <text evidence="2">The sequence shown here is derived from an EMBL/GenBank/DDBJ whole genome shotgun (WGS) entry which is preliminary data.</text>
</comment>
<dbReference type="GO" id="GO:0006508">
    <property type="term" value="P:proteolysis"/>
    <property type="evidence" value="ECO:0007669"/>
    <property type="project" value="InterPro"/>
</dbReference>
<dbReference type="InterPro" id="IPR005074">
    <property type="entry name" value="Peptidase_C39"/>
</dbReference>
<dbReference type="GO" id="GO:0016020">
    <property type="term" value="C:membrane"/>
    <property type="evidence" value="ECO:0007669"/>
    <property type="project" value="InterPro"/>
</dbReference>
<keyword evidence="3" id="KW-1185">Reference proteome</keyword>
<dbReference type="Gene3D" id="3.90.70.10">
    <property type="entry name" value="Cysteine proteinases"/>
    <property type="match status" value="1"/>
</dbReference>
<dbReference type="GO" id="GO:0005524">
    <property type="term" value="F:ATP binding"/>
    <property type="evidence" value="ECO:0007669"/>
    <property type="project" value="InterPro"/>
</dbReference>
<organism evidence="2 3">
    <name type="scientific">Kineobactrum sediminis</name>
    <dbReference type="NCBI Taxonomy" id="1905677"/>
    <lineage>
        <taxon>Bacteria</taxon>
        <taxon>Pseudomonadati</taxon>
        <taxon>Pseudomonadota</taxon>
        <taxon>Gammaproteobacteria</taxon>
        <taxon>Cellvibrionales</taxon>
        <taxon>Halieaceae</taxon>
        <taxon>Kineobactrum</taxon>
    </lineage>
</organism>
<evidence type="ECO:0000313" key="2">
    <source>
        <dbReference type="EMBL" id="PLW81584.1"/>
    </source>
</evidence>
<dbReference type="Pfam" id="PF03412">
    <property type="entry name" value="Peptidase_C39"/>
    <property type="match status" value="1"/>
</dbReference>
<dbReference type="PROSITE" id="PS50990">
    <property type="entry name" value="PEPTIDASE_C39"/>
    <property type="match status" value="1"/>
</dbReference>
<accession>A0A2N5XZL2</accession>
<evidence type="ECO:0000259" key="1">
    <source>
        <dbReference type="PROSITE" id="PS50990"/>
    </source>
</evidence>
<dbReference type="GO" id="GO:0008233">
    <property type="term" value="F:peptidase activity"/>
    <property type="evidence" value="ECO:0007669"/>
    <property type="project" value="InterPro"/>
</dbReference>
<protein>
    <recommendedName>
        <fullName evidence="1">Peptidase C39 domain-containing protein</fullName>
    </recommendedName>
</protein>
<proteinExistence type="predicted"/>
<reference evidence="3" key="1">
    <citation type="submission" date="2017-11" db="EMBL/GenBank/DDBJ databases">
        <title>The draft genome sequence of Chromatocurvus sp. F02.</title>
        <authorList>
            <person name="Du Z.-J."/>
            <person name="Chang Y.-Q."/>
        </authorList>
    </citation>
    <scope>NUCLEOTIDE SEQUENCE [LARGE SCALE GENOMIC DNA]</scope>
    <source>
        <strain evidence="3">F02</strain>
    </source>
</reference>
<feature type="domain" description="Peptidase C39" evidence="1">
    <location>
        <begin position="57"/>
        <end position="192"/>
    </location>
</feature>
<dbReference type="Proteomes" id="UP000234845">
    <property type="component" value="Unassembled WGS sequence"/>
</dbReference>
<sequence>MMPTIYRPIPCSEPPGLCHRVCGLLLLVLLLGNPPAAAEEKGFRNWVALRDQGVVRQTLDFSCGIAALATYLTFYLQSPVSEQALLERLAERGDEWALAEDWRARGVSYAVLLKLAEDHGLRGLGLALAPEQLFALTVPAIVRLEVNGVPHFSLLRGVNTRGQVQLADPSWGNIRLDREAFLSLWLADEDPRASGTVLLLAPFAESILQPQQAYFGISRSAALVRVDFPHQPLTMQ</sequence>